<evidence type="ECO:0000313" key="1">
    <source>
        <dbReference type="EMBL" id="MCF4144687.1"/>
    </source>
</evidence>
<comment type="caution">
    <text evidence="1">The sequence shown here is derived from an EMBL/GenBank/DDBJ whole genome shotgun (WGS) entry which is preliminary data.</text>
</comment>
<dbReference type="Proteomes" id="UP001200932">
    <property type="component" value="Unassembled WGS sequence"/>
</dbReference>
<accession>A0ABS9ETW5</accession>
<reference evidence="1 2" key="1">
    <citation type="submission" date="2022-01" db="EMBL/GenBank/DDBJ databases">
        <title>Dethiosulfovibrio faecalis sp. nov., a novel proteolytic, non-sulfur-reducing bacterium isolated from a marine aquaculture solid waste bioreactor.</title>
        <authorList>
            <person name="Grabowski S."/>
            <person name="Apolinario E."/>
            <person name="Schneider N."/>
            <person name="Marshall C.W."/>
            <person name="Sowers K.R."/>
        </authorList>
    </citation>
    <scope>NUCLEOTIDE SEQUENCE [LARGE SCALE GENOMIC DNA]</scope>
    <source>
        <strain evidence="1 2">DSM 12590</strain>
    </source>
</reference>
<gene>
    <name evidence="1" type="ORF">L2W31_05040</name>
</gene>
<keyword evidence="2" id="KW-1185">Reference proteome</keyword>
<sequence>MLRIVMTGEVADLALEVNSVLREYLSIQNRIFKFSLKKALGLFRPDPLEASEAVVPLLDRLEKVRVGIKGLSPSEESEEGRFLMVLRAYSRAMSKAMGSFRDLCVKLERHKKDRKYRKGPYLEDMKSFQEMETSYLEIGLKLNELKKLISEESEK</sequence>
<evidence type="ECO:0000313" key="2">
    <source>
        <dbReference type="Proteomes" id="UP001200932"/>
    </source>
</evidence>
<organism evidence="1 2">
    <name type="scientific">Dethiosulfovibrio acidaminovorans</name>
    <dbReference type="NCBI Taxonomy" id="133535"/>
    <lineage>
        <taxon>Bacteria</taxon>
        <taxon>Thermotogati</taxon>
        <taxon>Synergistota</taxon>
        <taxon>Synergistia</taxon>
        <taxon>Synergistales</taxon>
        <taxon>Dethiosulfovibrionaceae</taxon>
        <taxon>Dethiosulfovibrio</taxon>
    </lineage>
</organism>
<name>A0ABS9ETW5_9BACT</name>
<dbReference type="EMBL" id="JAKGUF010000005">
    <property type="protein sequence ID" value="MCF4144687.1"/>
    <property type="molecule type" value="Genomic_DNA"/>
</dbReference>
<proteinExistence type="predicted"/>
<protein>
    <submittedName>
        <fullName evidence="1">Uncharacterized protein</fullName>
    </submittedName>
</protein>